<dbReference type="InterPro" id="IPR001128">
    <property type="entry name" value="Cyt_P450"/>
</dbReference>
<reference evidence="12" key="1">
    <citation type="journal article" date="2020" name="Stud. Mycol.">
        <title>101 Dothideomycetes genomes: a test case for predicting lifestyles and emergence of pathogens.</title>
        <authorList>
            <person name="Haridas S."/>
            <person name="Albert R."/>
            <person name="Binder M."/>
            <person name="Bloem J."/>
            <person name="Labutti K."/>
            <person name="Salamov A."/>
            <person name="Andreopoulos B."/>
            <person name="Baker S."/>
            <person name="Barry K."/>
            <person name="Bills G."/>
            <person name="Bluhm B."/>
            <person name="Cannon C."/>
            <person name="Castanera R."/>
            <person name="Culley D."/>
            <person name="Daum C."/>
            <person name="Ezra D."/>
            <person name="Gonzalez J."/>
            <person name="Henrissat B."/>
            <person name="Kuo A."/>
            <person name="Liang C."/>
            <person name="Lipzen A."/>
            <person name="Lutzoni F."/>
            <person name="Magnuson J."/>
            <person name="Mondo S."/>
            <person name="Nolan M."/>
            <person name="Ohm R."/>
            <person name="Pangilinan J."/>
            <person name="Park H.-J."/>
            <person name="Ramirez L."/>
            <person name="Alfaro M."/>
            <person name="Sun H."/>
            <person name="Tritt A."/>
            <person name="Yoshinaga Y."/>
            <person name="Zwiers L.-H."/>
            <person name="Turgeon B."/>
            <person name="Goodwin S."/>
            <person name="Spatafora J."/>
            <person name="Crous P."/>
            <person name="Grigoriev I."/>
        </authorList>
    </citation>
    <scope>NUCLEOTIDE SEQUENCE</scope>
    <source>
        <strain evidence="12">CBS 675.92</strain>
    </source>
</reference>
<accession>A0A6A5TPB3</accession>
<dbReference type="PANTHER" id="PTHR46206:SF5">
    <property type="entry name" value="P450, PUTATIVE (EUROFUNG)-RELATED"/>
    <property type="match status" value="1"/>
</dbReference>
<comment type="subcellular location">
    <subcellularLocation>
        <location evidence="2">Membrane</location>
    </subcellularLocation>
</comment>
<evidence type="ECO:0000256" key="3">
    <source>
        <dbReference type="ARBA" id="ARBA00010617"/>
    </source>
</evidence>
<dbReference type="GO" id="GO:0016705">
    <property type="term" value="F:oxidoreductase activity, acting on paired donors, with incorporation or reduction of molecular oxygen"/>
    <property type="evidence" value="ECO:0007669"/>
    <property type="project" value="InterPro"/>
</dbReference>
<dbReference type="Pfam" id="PF00067">
    <property type="entry name" value="p450"/>
    <property type="match status" value="1"/>
</dbReference>
<keyword evidence="11" id="KW-0472">Membrane</keyword>
<keyword evidence="9" id="KW-0408">Iron</keyword>
<evidence type="ECO:0000313" key="13">
    <source>
        <dbReference type="Proteomes" id="UP000800035"/>
    </source>
</evidence>
<protein>
    <submittedName>
        <fullName evidence="12">Cytochrome P450</fullName>
    </submittedName>
</protein>
<dbReference type="InterPro" id="IPR036396">
    <property type="entry name" value="Cyt_P450_sf"/>
</dbReference>
<evidence type="ECO:0000256" key="4">
    <source>
        <dbReference type="ARBA" id="ARBA00022617"/>
    </source>
</evidence>
<keyword evidence="6" id="KW-0479">Metal-binding</keyword>
<dbReference type="Proteomes" id="UP000800035">
    <property type="component" value="Unassembled WGS sequence"/>
</dbReference>
<evidence type="ECO:0000256" key="5">
    <source>
        <dbReference type="ARBA" id="ARBA00022692"/>
    </source>
</evidence>
<dbReference type="Gene3D" id="1.10.630.10">
    <property type="entry name" value="Cytochrome P450"/>
    <property type="match status" value="1"/>
</dbReference>
<dbReference type="PANTHER" id="PTHR46206">
    <property type="entry name" value="CYTOCHROME P450"/>
    <property type="match status" value="1"/>
</dbReference>
<dbReference type="GO" id="GO:0020037">
    <property type="term" value="F:heme binding"/>
    <property type="evidence" value="ECO:0007669"/>
    <property type="project" value="InterPro"/>
</dbReference>
<evidence type="ECO:0000256" key="7">
    <source>
        <dbReference type="ARBA" id="ARBA00022989"/>
    </source>
</evidence>
<dbReference type="GO" id="GO:0005506">
    <property type="term" value="F:iron ion binding"/>
    <property type="evidence" value="ECO:0007669"/>
    <property type="project" value="InterPro"/>
</dbReference>
<proteinExistence type="inferred from homology"/>
<dbReference type="GO" id="GO:0004497">
    <property type="term" value="F:monooxygenase activity"/>
    <property type="evidence" value="ECO:0007669"/>
    <property type="project" value="UniProtKB-KW"/>
</dbReference>
<evidence type="ECO:0000256" key="10">
    <source>
        <dbReference type="ARBA" id="ARBA00023033"/>
    </source>
</evidence>
<keyword evidence="10" id="KW-0503">Monooxygenase</keyword>
<keyword evidence="4" id="KW-0349">Heme</keyword>
<evidence type="ECO:0000256" key="9">
    <source>
        <dbReference type="ARBA" id="ARBA00023004"/>
    </source>
</evidence>
<evidence type="ECO:0000256" key="1">
    <source>
        <dbReference type="ARBA" id="ARBA00001971"/>
    </source>
</evidence>
<sequence>MALRFSSTHQMQMAVTWAIVDLYLNPEYITLLRVEAMVPFTFSQGANVPAGNLVAIPQREIMRDSTRYTSPESFNPYRFMTDSSTEAVSRYTDVNWDYTFWGSPHLPCPGRWYASYAMKHVLVHLLTTYDVELLNPQAKKCFTWTTAIVPKSNMCIRVSKRDVGGGAS</sequence>
<dbReference type="GO" id="GO:0016020">
    <property type="term" value="C:membrane"/>
    <property type="evidence" value="ECO:0007669"/>
    <property type="project" value="UniProtKB-SubCell"/>
</dbReference>
<comment type="cofactor">
    <cofactor evidence="1">
        <name>heme</name>
        <dbReference type="ChEBI" id="CHEBI:30413"/>
    </cofactor>
</comment>
<keyword evidence="7" id="KW-1133">Transmembrane helix</keyword>
<keyword evidence="8" id="KW-0560">Oxidoreductase</keyword>
<gene>
    <name evidence="12" type="ORF">CC80DRAFT_551188</name>
</gene>
<comment type="similarity">
    <text evidence="3">Belongs to the cytochrome P450 family.</text>
</comment>
<organism evidence="12 13">
    <name type="scientific">Byssothecium circinans</name>
    <dbReference type="NCBI Taxonomy" id="147558"/>
    <lineage>
        <taxon>Eukaryota</taxon>
        <taxon>Fungi</taxon>
        <taxon>Dikarya</taxon>
        <taxon>Ascomycota</taxon>
        <taxon>Pezizomycotina</taxon>
        <taxon>Dothideomycetes</taxon>
        <taxon>Pleosporomycetidae</taxon>
        <taxon>Pleosporales</taxon>
        <taxon>Massarineae</taxon>
        <taxon>Massarinaceae</taxon>
        <taxon>Byssothecium</taxon>
    </lineage>
</organism>
<dbReference type="AlphaFoldDB" id="A0A6A5TPB3"/>
<evidence type="ECO:0000256" key="8">
    <source>
        <dbReference type="ARBA" id="ARBA00023002"/>
    </source>
</evidence>
<dbReference type="OrthoDB" id="1844152at2759"/>
<evidence type="ECO:0000256" key="6">
    <source>
        <dbReference type="ARBA" id="ARBA00022723"/>
    </source>
</evidence>
<dbReference type="SUPFAM" id="SSF48264">
    <property type="entry name" value="Cytochrome P450"/>
    <property type="match status" value="1"/>
</dbReference>
<keyword evidence="5" id="KW-0812">Transmembrane</keyword>
<dbReference type="EMBL" id="ML977003">
    <property type="protein sequence ID" value="KAF1953539.1"/>
    <property type="molecule type" value="Genomic_DNA"/>
</dbReference>
<evidence type="ECO:0000256" key="2">
    <source>
        <dbReference type="ARBA" id="ARBA00004370"/>
    </source>
</evidence>
<evidence type="ECO:0000313" key="12">
    <source>
        <dbReference type="EMBL" id="KAF1953539.1"/>
    </source>
</evidence>
<evidence type="ECO:0000256" key="11">
    <source>
        <dbReference type="ARBA" id="ARBA00023136"/>
    </source>
</evidence>
<name>A0A6A5TPB3_9PLEO</name>
<keyword evidence="13" id="KW-1185">Reference proteome</keyword>